<keyword evidence="1" id="KW-0472">Membrane</keyword>
<accession>A0ABR9QI37</accession>
<feature type="transmembrane region" description="Helical" evidence="1">
    <location>
        <begin position="112"/>
        <end position="133"/>
    </location>
</feature>
<feature type="transmembrane region" description="Helical" evidence="1">
    <location>
        <begin position="74"/>
        <end position="92"/>
    </location>
</feature>
<keyword evidence="3" id="KW-1185">Reference proteome</keyword>
<evidence type="ECO:0000256" key="1">
    <source>
        <dbReference type="SAM" id="Phobius"/>
    </source>
</evidence>
<dbReference type="Pfam" id="PF04854">
    <property type="entry name" value="DUF624"/>
    <property type="match status" value="1"/>
</dbReference>
<dbReference type="InterPro" id="IPR006938">
    <property type="entry name" value="DUF624"/>
</dbReference>
<keyword evidence="1" id="KW-1133">Transmembrane helix</keyword>
<dbReference type="Proteomes" id="UP001516662">
    <property type="component" value="Unassembled WGS sequence"/>
</dbReference>
<feature type="transmembrane region" description="Helical" evidence="1">
    <location>
        <begin position="7"/>
        <end position="28"/>
    </location>
</feature>
<organism evidence="2 3">
    <name type="scientific">Litchfieldia luteola</name>
    <dbReference type="NCBI Taxonomy" id="682179"/>
    <lineage>
        <taxon>Bacteria</taxon>
        <taxon>Bacillati</taxon>
        <taxon>Bacillota</taxon>
        <taxon>Bacilli</taxon>
        <taxon>Bacillales</taxon>
        <taxon>Bacillaceae</taxon>
        <taxon>Litchfieldia</taxon>
    </lineage>
</organism>
<sequence length="212" mass="24663">MNYVPVFIYRVCEWIMRFAFVNILWIFFSAMGLVAFGVFPSTIAMFTVIRQWVKGEVDIKIFKTFWESYKKDWIKGNSIGVILVVIGYIIYIESKIILVSTQPLVQFSKYPFLVLVLGFTFLVLYIFPTYVHYQISLVQVFKNSLLIALVSPLNNIVLALSLVLLYYIFQIVPPLAFFFGGSATAYVIMWACYQGFKEVDKKREKLKSKKEE</sequence>
<reference evidence="2 3" key="1">
    <citation type="submission" date="2020-10" db="EMBL/GenBank/DDBJ databases">
        <title>Bacillus sp. HD4P25, an endophyte from a halophyte.</title>
        <authorList>
            <person name="Sun J.-Q."/>
        </authorList>
    </citation>
    <scope>NUCLEOTIDE SEQUENCE [LARGE SCALE GENOMIC DNA]</scope>
    <source>
        <strain evidence="2 3">YIM 93174</strain>
    </source>
</reference>
<feature type="transmembrane region" description="Helical" evidence="1">
    <location>
        <begin position="145"/>
        <end position="169"/>
    </location>
</feature>
<proteinExistence type="predicted"/>
<dbReference type="RefSeq" id="WP_193535319.1">
    <property type="nucleotide sequence ID" value="NZ_JADCLJ010000018.1"/>
</dbReference>
<protein>
    <submittedName>
        <fullName evidence="2">YesL family protein</fullName>
    </submittedName>
</protein>
<evidence type="ECO:0000313" key="3">
    <source>
        <dbReference type="Proteomes" id="UP001516662"/>
    </source>
</evidence>
<keyword evidence="1" id="KW-0812">Transmembrane</keyword>
<name>A0ABR9QI37_9BACI</name>
<feature type="transmembrane region" description="Helical" evidence="1">
    <location>
        <begin position="175"/>
        <end position="193"/>
    </location>
</feature>
<gene>
    <name evidence="2" type="ORF">IMZ08_07230</name>
</gene>
<comment type="caution">
    <text evidence="2">The sequence shown here is derived from an EMBL/GenBank/DDBJ whole genome shotgun (WGS) entry which is preliminary data.</text>
</comment>
<evidence type="ECO:0000313" key="2">
    <source>
        <dbReference type="EMBL" id="MBE4907844.1"/>
    </source>
</evidence>
<dbReference type="EMBL" id="JADCLJ010000018">
    <property type="protein sequence ID" value="MBE4907844.1"/>
    <property type="molecule type" value="Genomic_DNA"/>
</dbReference>